<dbReference type="NCBIfam" id="TIGR00225">
    <property type="entry name" value="prc"/>
    <property type="match status" value="1"/>
</dbReference>
<dbReference type="PANTHER" id="PTHR32060:SF30">
    <property type="entry name" value="CARBOXY-TERMINAL PROCESSING PROTEASE CTPA"/>
    <property type="match status" value="1"/>
</dbReference>
<dbReference type="AlphaFoldDB" id="F4F0I7"/>
<organism evidence="7 8">
    <name type="scientific">Selenomonas sputigena (strain ATCC 35185 / DSM 20758 / CCUG 44933 / VPI D19B-28)</name>
    <dbReference type="NCBI Taxonomy" id="546271"/>
    <lineage>
        <taxon>Bacteria</taxon>
        <taxon>Bacillati</taxon>
        <taxon>Bacillota</taxon>
        <taxon>Negativicutes</taxon>
        <taxon>Selenomonadales</taxon>
        <taxon>Selenomonadaceae</taxon>
        <taxon>Selenomonas</taxon>
    </lineage>
</organism>
<dbReference type="Pfam" id="PF00595">
    <property type="entry name" value="PDZ"/>
    <property type="match status" value="1"/>
</dbReference>
<sequence length="389" mass="41943">MKKKTVFLLVIATAVVMLNATIFAFYALMGFNAQKTKDVLRFFGALRFIETQYVRDVDYTNLIDGAISGMVKTLDDPHSIYLDPKMYELMRSHTEGSFGGVGIVMGFKDNKITVISVMEGTPSEAAGIKTGDEIIAVDGTPTNEIEPEEVVLHIRGEIGTDVTLKIRRAGEEDKDYVVRRATIQVHTVAGQMLPDTDGIGYIRIASFSEHTADEFKDAYHALEKDGVKGMIIDLRENPGGLVTSCVAIANMVVPKGPVVSVVQKDGTREEYKSDLSEEKYPLVVLIDGNSASASEILAGALQDTGAATIVGETSYGKGSVQVILPLYDDDALKLTIAKYYTPSGRSIDGTGIEPDVRVEPQADGAQDVQLLKAIDVMKGKLAGIGANVI</sequence>
<feature type="domain" description="PDZ" evidence="6">
    <location>
        <begin position="86"/>
        <end position="155"/>
    </location>
</feature>
<dbReference type="MEROPS" id="S41.004"/>
<dbReference type="EMBL" id="CP002637">
    <property type="protein sequence ID" value="AEC00253.1"/>
    <property type="molecule type" value="Genomic_DNA"/>
</dbReference>
<dbReference type="GO" id="GO:0030288">
    <property type="term" value="C:outer membrane-bounded periplasmic space"/>
    <property type="evidence" value="ECO:0007669"/>
    <property type="project" value="TreeGrafter"/>
</dbReference>
<evidence type="ECO:0000313" key="7">
    <source>
        <dbReference type="EMBL" id="AEC00253.1"/>
    </source>
</evidence>
<proteinExistence type="inferred from homology"/>
<evidence type="ECO:0000256" key="5">
    <source>
        <dbReference type="RuleBase" id="RU004404"/>
    </source>
</evidence>
<dbReference type="Proteomes" id="UP000011124">
    <property type="component" value="Chromosome"/>
</dbReference>
<evidence type="ECO:0000313" key="8">
    <source>
        <dbReference type="Proteomes" id="UP000011124"/>
    </source>
</evidence>
<dbReference type="GO" id="GO:0008236">
    <property type="term" value="F:serine-type peptidase activity"/>
    <property type="evidence" value="ECO:0007669"/>
    <property type="project" value="UniProtKB-KW"/>
</dbReference>
<reference evidence="7 8" key="1">
    <citation type="submission" date="2011-04" db="EMBL/GenBank/DDBJ databases">
        <title>The complete genome of Selenomonas sputigena DSM 20758.</title>
        <authorList>
            <consortium name="US DOE Joint Genome Institute (JGI-PGF)"/>
            <person name="Lucas S."/>
            <person name="Copeland A."/>
            <person name="Lapidus A."/>
            <person name="Bruce D."/>
            <person name="Goodwin L."/>
            <person name="Pitluck S."/>
            <person name="Peters L."/>
            <person name="Kyrpides N."/>
            <person name="Mavromatis K."/>
            <person name="Ivanova N."/>
            <person name="Ovchinnikova G."/>
            <person name="Teshima H."/>
            <person name="Detter J.C."/>
            <person name="Tapia R."/>
            <person name="Han C."/>
            <person name="Land M."/>
            <person name="Hauser L."/>
            <person name="Markowitz V."/>
            <person name="Cheng J.-F."/>
            <person name="Hugenholtz P."/>
            <person name="Woyke T."/>
            <person name="Wu D."/>
            <person name="Gronow S."/>
            <person name="Wellnitz S."/>
            <person name="Schneider S."/>
            <person name="Klenk H.-P."/>
            <person name="Eisen J.A."/>
        </authorList>
    </citation>
    <scope>NUCLEOTIDE SEQUENCE [LARGE SCALE GENOMIC DNA]</scope>
    <source>
        <strain evidence="8">ATCC 35185 / DSM 20758 / VPI D19B-28</strain>
    </source>
</reference>
<dbReference type="PANTHER" id="PTHR32060">
    <property type="entry name" value="TAIL-SPECIFIC PROTEASE"/>
    <property type="match status" value="1"/>
</dbReference>
<comment type="similarity">
    <text evidence="1 5">Belongs to the peptidase S41A family.</text>
</comment>
<keyword evidence="8" id="KW-1185">Reference proteome</keyword>
<evidence type="ECO:0000256" key="4">
    <source>
        <dbReference type="ARBA" id="ARBA00022825"/>
    </source>
</evidence>
<dbReference type="Gene3D" id="2.30.42.10">
    <property type="match status" value="1"/>
</dbReference>
<gene>
    <name evidence="7" type="ordered locus">Selsp_1294</name>
</gene>
<dbReference type="SUPFAM" id="SSF50156">
    <property type="entry name" value="PDZ domain-like"/>
    <property type="match status" value="1"/>
</dbReference>
<keyword evidence="4 5" id="KW-0720">Serine protease</keyword>
<dbReference type="Pfam" id="PF22694">
    <property type="entry name" value="CtpB_N-like"/>
    <property type="match status" value="1"/>
</dbReference>
<dbReference type="GO" id="GO:0006508">
    <property type="term" value="P:proteolysis"/>
    <property type="evidence" value="ECO:0007669"/>
    <property type="project" value="UniProtKB-KW"/>
</dbReference>
<dbReference type="GO" id="GO:0007165">
    <property type="term" value="P:signal transduction"/>
    <property type="evidence" value="ECO:0007669"/>
    <property type="project" value="TreeGrafter"/>
</dbReference>
<dbReference type="PROSITE" id="PS50106">
    <property type="entry name" value="PDZ"/>
    <property type="match status" value="1"/>
</dbReference>
<dbReference type="Gene3D" id="3.30.750.44">
    <property type="match status" value="1"/>
</dbReference>
<protein>
    <submittedName>
        <fullName evidence="7">Carboxyl-terminal protease</fullName>
    </submittedName>
</protein>
<dbReference type="RefSeq" id="WP_013740835.1">
    <property type="nucleotide sequence ID" value="NC_015437.1"/>
</dbReference>
<dbReference type="GO" id="GO:0004175">
    <property type="term" value="F:endopeptidase activity"/>
    <property type="evidence" value="ECO:0007669"/>
    <property type="project" value="TreeGrafter"/>
</dbReference>
<dbReference type="HOGENOM" id="CLU_017295_3_2_9"/>
<accession>F4F0I7</accession>
<dbReference type="InterPro" id="IPR005151">
    <property type="entry name" value="Tail-specific_protease"/>
</dbReference>
<dbReference type="SUPFAM" id="SSF52096">
    <property type="entry name" value="ClpP/crotonase"/>
    <property type="match status" value="1"/>
</dbReference>
<dbReference type="Gene3D" id="3.90.226.10">
    <property type="entry name" value="2-enoyl-CoA Hydratase, Chain A, domain 1"/>
    <property type="match status" value="1"/>
</dbReference>
<name>F4F0I7_SELS3</name>
<dbReference type="Pfam" id="PF03572">
    <property type="entry name" value="Peptidase_S41"/>
    <property type="match status" value="1"/>
</dbReference>
<dbReference type="CDD" id="cd06782">
    <property type="entry name" value="cpPDZ_CPP-like"/>
    <property type="match status" value="1"/>
</dbReference>
<dbReference type="SMART" id="SM00245">
    <property type="entry name" value="TSPc"/>
    <property type="match status" value="1"/>
</dbReference>
<dbReference type="InterPro" id="IPR055210">
    <property type="entry name" value="CtpA/B_N"/>
</dbReference>
<evidence type="ECO:0000256" key="2">
    <source>
        <dbReference type="ARBA" id="ARBA00022670"/>
    </source>
</evidence>
<dbReference type="CDD" id="cd07560">
    <property type="entry name" value="Peptidase_S41_CPP"/>
    <property type="match status" value="1"/>
</dbReference>
<dbReference type="InterPro" id="IPR036034">
    <property type="entry name" value="PDZ_sf"/>
</dbReference>
<dbReference type="KEGG" id="ssg:Selsp_1294"/>
<evidence type="ECO:0000259" key="6">
    <source>
        <dbReference type="PROSITE" id="PS50106"/>
    </source>
</evidence>
<keyword evidence="2 5" id="KW-0645">Protease</keyword>
<dbReference type="InterPro" id="IPR029045">
    <property type="entry name" value="ClpP/crotonase-like_dom_sf"/>
</dbReference>
<keyword evidence="3 5" id="KW-0378">Hydrolase</keyword>
<dbReference type="SMART" id="SM00228">
    <property type="entry name" value="PDZ"/>
    <property type="match status" value="1"/>
</dbReference>
<dbReference type="InterPro" id="IPR001478">
    <property type="entry name" value="PDZ"/>
</dbReference>
<dbReference type="InterPro" id="IPR004447">
    <property type="entry name" value="Peptidase_S41A"/>
</dbReference>
<dbReference type="FunFam" id="2.30.42.10:FF:000063">
    <property type="entry name" value="Peptidase, S41 family"/>
    <property type="match status" value="1"/>
</dbReference>
<evidence type="ECO:0000256" key="3">
    <source>
        <dbReference type="ARBA" id="ARBA00022801"/>
    </source>
</evidence>
<evidence type="ECO:0000256" key="1">
    <source>
        <dbReference type="ARBA" id="ARBA00009179"/>
    </source>
</evidence>